<dbReference type="EMBL" id="CVRS01000081">
    <property type="protein sequence ID" value="CRL40451.1"/>
    <property type="molecule type" value="Genomic_DNA"/>
</dbReference>
<name>A0A0M6WS33_9FIRM</name>
<feature type="transmembrane region" description="Helical" evidence="6">
    <location>
        <begin position="150"/>
        <end position="171"/>
    </location>
</feature>
<protein>
    <recommendedName>
        <fullName evidence="3">Probable multidrug resistance protein NorM</fullName>
    </recommendedName>
    <alternativeName>
        <fullName evidence="5">Multidrug-efflux transporter</fullName>
    </alternativeName>
</protein>
<dbReference type="InterPro" id="IPR050222">
    <property type="entry name" value="MATE_MdtK"/>
</dbReference>
<dbReference type="InterPro" id="IPR002528">
    <property type="entry name" value="MATE_fam"/>
</dbReference>
<evidence type="ECO:0000256" key="1">
    <source>
        <dbReference type="ARBA" id="ARBA00003408"/>
    </source>
</evidence>
<dbReference type="GO" id="GO:0015297">
    <property type="term" value="F:antiporter activity"/>
    <property type="evidence" value="ECO:0007669"/>
    <property type="project" value="InterPro"/>
</dbReference>
<reference evidence="8" key="1">
    <citation type="submission" date="2015-05" db="EMBL/GenBank/DDBJ databases">
        <authorList>
            <consortium name="Pathogen Informatics"/>
        </authorList>
    </citation>
    <scope>NUCLEOTIDE SEQUENCE [LARGE SCALE GENOMIC DNA]</scope>
    <source>
        <strain evidence="8">L1-83</strain>
    </source>
</reference>
<keyword evidence="6" id="KW-1133">Transmembrane helix</keyword>
<evidence type="ECO:0000256" key="5">
    <source>
        <dbReference type="ARBA" id="ARBA00031636"/>
    </source>
</evidence>
<dbReference type="Proteomes" id="UP000049828">
    <property type="component" value="Unassembled WGS sequence"/>
</dbReference>
<dbReference type="PANTHER" id="PTHR43298:SF2">
    <property type="entry name" value="FMN_FAD EXPORTER YEEO-RELATED"/>
    <property type="match status" value="1"/>
</dbReference>
<dbReference type="GO" id="GO:0005886">
    <property type="term" value="C:plasma membrane"/>
    <property type="evidence" value="ECO:0007669"/>
    <property type="project" value="TreeGrafter"/>
</dbReference>
<accession>A0A0M6WS33</accession>
<sequence length="183" mass="20195">MINTSLPFAMEQLCFNGGGIIVSMFIVKLGTESVAANAVSNSTLMVFYSMGLAVSNLSVTIIGQCIGAKDKKMARYYGKIMVWLGEVSILVSLAALLPFLRIILKLYQAPDNTLGQIYMLLAIAFVPMALLWSTSNVLPNVLRAAGDVNFTSYVSLITMWLIRSVIFIMRFHSDRWLNQKTAV</sequence>
<comment type="similarity">
    <text evidence="2">Belongs to the multi antimicrobial extrusion (MATE) (TC 2.A.66.1) family.</text>
</comment>
<comment type="function">
    <text evidence="1">Multidrug efflux pump.</text>
</comment>
<dbReference type="Pfam" id="PF01554">
    <property type="entry name" value="MatE"/>
    <property type="match status" value="1"/>
</dbReference>
<evidence type="ECO:0000256" key="6">
    <source>
        <dbReference type="SAM" id="Phobius"/>
    </source>
</evidence>
<feature type="transmembrane region" description="Helical" evidence="6">
    <location>
        <begin position="116"/>
        <end position="138"/>
    </location>
</feature>
<dbReference type="OrthoDB" id="62420at2"/>
<feature type="transmembrane region" description="Helical" evidence="6">
    <location>
        <begin position="80"/>
        <end position="104"/>
    </location>
</feature>
<evidence type="ECO:0000256" key="2">
    <source>
        <dbReference type="ARBA" id="ARBA00010199"/>
    </source>
</evidence>
<proteinExistence type="inferred from homology"/>
<evidence type="ECO:0000256" key="4">
    <source>
        <dbReference type="ARBA" id="ARBA00022448"/>
    </source>
</evidence>
<gene>
    <name evidence="7" type="ORF">RIL183_26271</name>
</gene>
<dbReference type="PANTHER" id="PTHR43298">
    <property type="entry name" value="MULTIDRUG RESISTANCE PROTEIN NORM-RELATED"/>
    <property type="match status" value="1"/>
</dbReference>
<keyword evidence="4" id="KW-0813">Transport</keyword>
<feature type="transmembrane region" description="Helical" evidence="6">
    <location>
        <begin position="46"/>
        <end position="68"/>
    </location>
</feature>
<evidence type="ECO:0000313" key="8">
    <source>
        <dbReference type="Proteomes" id="UP000049828"/>
    </source>
</evidence>
<evidence type="ECO:0000256" key="3">
    <source>
        <dbReference type="ARBA" id="ARBA00020268"/>
    </source>
</evidence>
<dbReference type="AlphaFoldDB" id="A0A0M6WS33"/>
<keyword evidence="6" id="KW-0472">Membrane</keyword>
<keyword evidence="6" id="KW-0812">Transmembrane</keyword>
<dbReference type="GO" id="GO:0042910">
    <property type="term" value="F:xenobiotic transmembrane transporter activity"/>
    <property type="evidence" value="ECO:0007669"/>
    <property type="project" value="InterPro"/>
</dbReference>
<dbReference type="RefSeq" id="WP_021922099.1">
    <property type="nucleotide sequence ID" value="NZ_CVRS01000081.1"/>
</dbReference>
<keyword evidence="8" id="KW-1185">Reference proteome</keyword>
<organism evidence="7 8">
    <name type="scientific">Roseburia inulinivorans</name>
    <dbReference type="NCBI Taxonomy" id="360807"/>
    <lineage>
        <taxon>Bacteria</taxon>
        <taxon>Bacillati</taxon>
        <taxon>Bacillota</taxon>
        <taxon>Clostridia</taxon>
        <taxon>Lachnospirales</taxon>
        <taxon>Lachnospiraceae</taxon>
        <taxon>Roseburia</taxon>
    </lineage>
</organism>
<evidence type="ECO:0000313" key="7">
    <source>
        <dbReference type="EMBL" id="CRL40451.1"/>
    </source>
</evidence>